<feature type="signal peptide" evidence="6">
    <location>
        <begin position="1"/>
        <end position="19"/>
    </location>
</feature>
<dbReference type="SUPFAM" id="SSF46626">
    <property type="entry name" value="Cytochrome c"/>
    <property type="match status" value="1"/>
</dbReference>
<reference evidence="8" key="1">
    <citation type="submission" date="2022-07" db="EMBL/GenBank/DDBJ databases">
        <title>Tahibacter sp., a new gammaproteobacterium isolated from the silt sample collected at pig farm.</title>
        <authorList>
            <person name="Chen H."/>
        </authorList>
    </citation>
    <scope>NUCLEOTIDE SEQUENCE</scope>
    <source>
        <strain evidence="8">P2K</strain>
    </source>
</reference>
<keyword evidence="3 4" id="KW-0408">Iron</keyword>
<dbReference type="InterPro" id="IPR009056">
    <property type="entry name" value="Cyt_c-like_dom"/>
</dbReference>
<keyword evidence="1 4" id="KW-0349">Heme</keyword>
<evidence type="ECO:0000313" key="8">
    <source>
        <dbReference type="EMBL" id="MCQ4165968.1"/>
    </source>
</evidence>
<comment type="caution">
    <text evidence="8">The sequence shown here is derived from an EMBL/GenBank/DDBJ whole genome shotgun (WGS) entry which is preliminary data.</text>
</comment>
<accession>A0ABT1QUJ4</accession>
<dbReference type="Gene3D" id="1.10.760.10">
    <property type="entry name" value="Cytochrome c-like domain"/>
    <property type="match status" value="1"/>
</dbReference>
<feature type="chain" id="PRO_5045248622" evidence="6">
    <location>
        <begin position="20"/>
        <end position="164"/>
    </location>
</feature>
<dbReference type="RefSeq" id="WP_255915156.1">
    <property type="nucleotide sequence ID" value="NZ_JANFQO010000013.1"/>
</dbReference>
<evidence type="ECO:0000259" key="7">
    <source>
        <dbReference type="PROSITE" id="PS51007"/>
    </source>
</evidence>
<feature type="domain" description="Cytochrome c" evidence="7">
    <location>
        <begin position="27"/>
        <end position="130"/>
    </location>
</feature>
<dbReference type="InterPro" id="IPR036909">
    <property type="entry name" value="Cyt_c-like_dom_sf"/>
</dbReference>
<name>A0ABT1QUJ4_9GAMM</name>
<protein>
    <submittedName>
        <fullName evidence="8">Cytochrome C</fullName>
    </submittedName>
</protein>
<dbReference type="Proteomes" id="UP001165498">
    <property type="component" value="Unassembled WGS sequence"/>
</dbReference>
<keyword evidence="6" id="KW-0732">Signal</keyword>
<evidence type="ECO:0000256" key="3">
    <source>
        <dbReference type="ARBA" id="ARBA00023004"/>
    </source>
</evidence>
<evidence type="ECO:0000256" key="4">
    <source>
        <dbReference type="PROSITE-ProRule" id="PRU00433"/>
    </source>
</evidence>
<evidence type="ECO:0000256" key="5">
    <source>
        <dbReference type="SAM" id="MobiDB-lite"/>
    </source>
</evidence>
<dbReference type="EMBL" id="JANFQO010000013">
    <property type="protein sequence ID" value="MCQ4165968.1"/>
    <property type="molecule type" value="Genomic_DNA"/>
</dbReference>
<keyword evidence="2 4" id="KW-0479">Metal-binding</keyword>
<evidence type="ECO:0000313" key="9">
    <source>
        <dbReference type="Proteomes" id="UP001165498"/>
    </source>
</evidence>
<evidence type="ECO:0000256" key="2">
    <source>
        <dbReference type="ARBA" id="ARBA00022723"/>
    </source>
</evidence>
<organism evidence="8 9">
    <name type="scientific">Tahibacter harae</name>
    <dbReference type="NCBI Taxonomy" id="2963937"/>
    <lineage>
        <taxon>Bacteria</taxon>
        <taxon>Pseudomonadati</taxon>
        <taxon>Pseudomonadota</taxon>
        <taxon>Gammaproteobacteria</taxon>
        <taxon>Lysobacterales</taxon>
        <taxon>Rhodanobacteraceae</taxon>
        <taxon>Tahibacter</taxon>
    </lineage>
</organism>
<sequence length="164" mass="17346">MYKTLLLLALCAAGLPALAQPPAADAATLKRGRELLFTSGCHDCHTPGFAMAGGTAPESVWLIGDKLGWNGPWGTSYATNLRLRLNDMSLVEWRAFAKAMKARPPMPYWALNQMAESDLDAIWLVVKSLGKAGEAAPAALPPGVEPQGPAVRFPAPPPAMAAAR</sequence>
<feature type="compositionally biased region" description="Pro residues" evidence="5">
    <location>
        <begin position="154"/>
        <end position="164"/>
    </location>
</feature>
<dbReference type="PROSITE" id="PS51007">
    <property type="entry name" value="CYTC"/>
    <property type="match status" value="1"/>
</dbReference>
<gene>
    <name evidence="8" type="ORF">NM961_14700</name>
</gene>
<evidence type="ECO:0000256" key="1">
    <source>
        <dbReference type="ARBA" id="ARBA00022617"/>
    </source>
</evidence>
<keyword evidence="9" id="KW-1185">Reference proteome</keyword>
<feature type="region of interest" description="Disordered" evidence="5">
    <location>
        <begin position="136"/>
        <end position="164"/>
    </location>
</feature>
<proteinExistence type="predicted"/>
<evidence type="ECO:0000256" key="6">
    <source>
        <dbReference type="SAM" id="SignalP"/>
    </source>
</evidence>